<protein>
    <submittedName>
        <fullName evidence="2">Uncharacterized protein</fullName>
    </submittedName>
</protein>
<gene>
    <name evidence="2" type="ORF">EVAR_94120_1</name>
</gene>
<evidence type="ECO:0000313" key="3">
    <source>
        <dbReference type="Proteomes" id="UP000299102"/>
    </source>
</evidence>
<dbReference type="AlphaFoldDB" id="A0A4C1U6Y1"/>
<accession>A0A4C1U6Y1</accession>
<dbReference type="Proteomes" id="UP000299102">
    <property type="component" value="Unassembled WGS sequence"/>
</dbReference>
<dbReference type="EMBL" id="BGZK01000136">
    <property type="protein sequence ID" value="GBP22081.1"/>
    <property type="molecule type" value="Genomic_DNA"/>
</dbReference>
<keyword evidence="3" id="KW-1185">Reference proteome</keyword>
<reference evidence="2 3" key="1">
    <citation type="journal article" date="2019" name="Commun. Biol.">
        <title>The bagworm genome reveals a unique fibroin gene that provides high tensile strength.</title>
        <authorList>
            <person name="Kono N."/>
            <person name="Nakamura H."/>
            <person name="Ohtoshi R."/>
            <person name="Tomita M."/>
            <person name="Numata K."/>
            <person name="Arakawa K."/>
        </authorList>
    </citation>
    <scope>NUCLEOTIDE SEQUENCE [LARGE SCALE GENOMIC DNA]</scope>
</reference>
<organism evidence="2 3">
    <name type="scientific">Eumeta variegata</name>
    <name type="common">Bagworm moth</name>
    <name type="synonym">Eumeta japonica</name>
    <dbReference type="NCBI Taxonomy" id="151549"/>
    <lineage>
        <taxon>Eukaryota</taxon>
        <taxon>Metazoa</taxon>
        <taxon>Ecdysozoa</taxon>
        <taxon>Arthropoda</taxon>
        <taxon>Hexapoda</taxon>
        <taxon>Insecta</taxon>
        <taxon>Pterygota</taxon>
        <taxon>Neoptera</taxon>
        <taxon>Endopterygota</taxon>
        <taxon>Lepidoptera</taxon>
        <taxon>Glossata</taxon>
        <taxon>Ditrysia</taxon>
        <taxon>Tineoidea</taxon>
        <taxon>Psychidae</taxon>
        <taxon>Oiketicinae</taxon>
        <taxon>Eumeta</taxon>
    </lineage>
</organism>
<comment type="caution">
    <text evidence="2">The sequence shown here is derived from an EMBL/GenBank/DDBJ whole genome shotgun (WGS) entry which is preliminary data.</text>
</comment>
<evidence type="ECO:0000256" key="1">
    <source>
        <dbReference type="SAM" id="MobiDB-lite"/>
    </source>
</evidence>
<feature type="region of interest" description="Disordered" evidence="1">
    <location>
        <begin position="29"/>
        <end position="59"/>
    </location>
</feature>
<sequence>MQQRYVGPGLRRFAYGLVASFPPTRPASGIPNYSHPFPARPPSAGKPYLPSRSPDDAGKAYQFALRPVDSRA</sequence>
<proteinExistence type="predicted"/>
<evidence type="ECO:0000313" key="2">
    <source>
        <dbReference type="EMBL" id="GBP22081.1"/>
    </source>
</evidence>
<name>A0A4C1U6Y1_EUMVA</name>